<dbReference type="AlphaFoldDB" id="A0A2K3NBA3"/>
<reference evidence="1 2" key="1">
    <citation type="journal article" date="2014" name="Am. J. Bot.">
        <title>Genome assembly and annotation for red clover (Trifolium pratense; Fabaceae).</title>
        <authorList>
            <person name="Istvanek J."/>
            <person name="Jaros M."/>
            <person name="Krenek A."/>
            <person name="Repkova J."/>
        </authorList>
    </citation>
    <scope>NUCLEOTIDE SEQUENCE [LARGE SCALE GENOMIC DNA]</scope>
    <source>
        <strain evidence="2">cv. Tatra</strain>
        <tissue evidence="1">Young leaves</tissue>
    </source>
</reference>
<organism evidence="1 2">
    <name type="scientific">Trifolium pratense</name>
    <name type="common">Red clover</name>
    <dbReference type="NCBI Taxonomy" id="57577"/>
    <lineage>
        <taxon>Eukaryota</taxon>
        <taxon>Viridiplantae</taxon>
        <taxon>Streptophyta</taxon>
        <taxon>Embryophyta</taxon>
        <taxon>Tracheophyta</taxon>
        <taxon>Spermatophyta</taxon>
        <taxon>Magnoliopsida</taxon>
        <taxon>eudicotyledons</taxon>
        <taxon>Gunneridae</taxon>
        <taxon>Pentapetalae</taxon>
        <taxon>rosids</taxon>
        <taxon>fabids</taxon>
        <taxon>Fabales</taxon>
        <taxon>Fabaceae</taxon>
        <taxon>Papilionoideae</taxon>
        <taxon>50 kb inversion clade</taxon>
        <taxon>NPAAA clade</taxon>
        <taxon>Hologalegina</taxon>
        <taxon>IRL clade</taxon>
        <taxon>Trifolieae</taxon>
        <taxon>Trifolium</taxon>
    </lineage>
</organism>
<dbReference type="EMBL" id="ASHM01018754">
    <property type="protein sequence ID" value="PNY00290.1"/>
    <property type="molecule type" value="Genomic_DNA"/>
</dbReference>
<protein>
    <submittedName>
        <fullName evidence="1">Uncharacterized protein</fullName>
    </submittedName>
</protein>
<evidence type="ECO:0000313" key="2">
    <source>
        <dbReference type="Proteomes" id="UP000236291"/>
    </source>
</evidence>
<comment type="caution">
    <text evidence="1">The sequence shown here is derived from an EMBL/GenBank/DDBJ whole genome shotgun (WGS) entry which is preliminary data.</text>
</comment>
<sequence>MTVYAYEDINTVLGTRFQKSILTTIHVKDVPFGEIDPVFAYMYSDELDAQWKVYAGNHLHLLTWNQCLQQPLISKGWTELRELLQLKYQFHKMDLVYYGDNIFQLLLPLTEPCPTNEFPSFHSLSTKLPEPFTFEIVLASPVAEPHLAEIIQTPAGDVLKFSFFDIAKSNRVDVDIDRIVN</sequence>
<accession>A0A2K3NBA3</accession>
<gene>
    <name evidence="1" type="ORF">L195_g023566</name>
</gene>
<evidence type="ECO:0000313" key="1">
    <source>
        <dbReference type="EMBL" id="PNY00290.1"/>
    </source>
</evidence>
<dbReference type="ExpressionAtlas" id="A0A2K3NBA3">
    <property type="expression patterns" value="baseline"/>
</dbReference>
<name>A0A2K3NBA3_TRIPR</name>
<reference evidence="1 2" key="2">
    <citation type="journal article" date="2017" name="Front. Plant Sci.">
        <title>Gene Classification and Mining of Molecular Markers Useful in Red Clover (Trifolium pratense) Breeding.</title>
        <authorList>
            <person name="Istvanek J."/>
            <person name="Dluhosova J."/>
            <person name="Dluhos P."/>
            <person name="Patkova L."/>
            <person name="Nedelnik J."/>
            <person name="Repkova J."/>
        </authorList>
    </citation>
    <scope>NUCLEOTIDE SEQUENCE [LARGE SCALE GENOMIC DNA]</scope>
    <source>
        <strain evidence="2">cv. Tatra</strain>
        <tissue evidence="1">Young leaves</tissue>
    </source>
</reference>
<dbReference type="Proteomes" id="UP000236291">
    <property type="component" value="Unassembled WGS sequence"/>
</dbReference>
<proteinExistence type="predicted"/>